<keyword evidence="2" id="KW-0720">Serine protease</keyword>
<feature type="active site" evidence="2">
    <location>
        <position position="714"/>
    </location>
</feature>
<dbReference type="Gene3D" id="3.40.50.300">
    <property type="entry name" value="P-loop containing nucleotide triphosphate hydrolases"/>
    <property type="match status" value="2"/>
</dbReference>
<reference evidence="6 7" key="2">
    <citation type="journal article" date="2014" name="Genome Announc.">
        <title>Complete Genome Sequence of the Subsurface, Mesophilic Sulfate-Reducing Bacterium Desulfovibrio aespoeensis Aspo-2.</title>
        <authorList>
            <person name="Pedersen K."/>
            <person name="Bengtsson A."/>
            <person name="Edlund J."/>
            <person name="Rabe L."/>
            <person name="Hazen T."/>
            <person name="Chakraborty R."/>
            <person name="Goodwin L."/>
            <person name="Shapiro N."/>
        </authorList>
    </citation>
    <scope>NUCLEOTIDE SEQUENCE [LARGE SCALE GENOMIC DNA]</scope>
    <source>
        <strain evidence="7">ATCC 700646 / DSM 10631 / Aspo-2</strain>
    </source>
</reference>
<evidence type="ECO:0000256" key="3">
    <source>
        <dbReference type="SAM" id="Coils"/>
    </source>
</evidence>
<dbReference type="InterPro" id="IPR020568">
    <property type="entry name" value="Ribosomal_Su5_D2-typ_SF"/>
</dbReference>
<dbReference type="STRING" id="643562.Daes_1699"/>
<reference evidence="7" key="1">
    <citation type="submission" date="2010-12" db="EMBL/GenBank/DDBJ databases">
        <title>Complete sequence of Desulfovibrio aespoeensis Aspo-2.</title>
        <authorList>
            <consortium name="US DOE Joint Genome Institute"/>
            <person name="Lucas S."/>
            <person name="Copeland A."/>
            <person name="Lapidus A."/>
            <person name="Cheng J.-F."/>
            <person name="Goodwin L."/>
            <person name="Pitluck S."/>
            <person name="Chertkov O."/>
            <person name="Misra M."/>
            <person name="Detter J.C."/>
            <person name="Han C."/>
            <person name="Tapia R."/>
            <person name="Land M."/>
            <person name="Hauser L."/>
            <person name="Kyrpides N."/>
            <person name="Ivanova N."/>
            <person name="Ovchinnikova G."/>
            <person name="Pedersen K."/>
            <person name="Jagevall S."/>
            <person name="Hazen T."/>
            <person name="Woyke T."/>
        </authorList>
    </citation>
    <scope>NUCLEOTIDE SEQUENCE [LARGE SCALE GENOMIC DNA]</scope>
    <source>
        <strain evidence="7">ATCC 700646 / DSM 10631 / Aspo-2</strain>
    </source>
</reference>
<dbReference type="Pfam" id="PF20437">
    <property type="entry name" value="LonC_helical"/>
    <property type="match status" value="1"/>
</dbReference>
<evidence type="ECO:0000259" key="5">
    <source>
        <dbReference type="PROSITE" id="PS51786"/>
    </source>
</evidence>
<dbReference type="Pfam" id="PF13654">
    <property type="entry name" value="AAA_32"/>
    <property type="match status" value="1"/>
</dbReference>
<dbReference type="InterPro" id="IPR014721">
    <property type="entry name" value="Ribsml_uS5_D2-typ_fold_subgr"/>
</dbReference>
<feature type="active site" evidence="2">
    <location>
        <position position="671"/>
    </location>
</feature>
<keyword evidence="7" id="KW-1185">Reference proteome</keyword>
<evidence type="ECO:0000256" key="2">
    <source>
        <dbReference type="PROSITE-ProRule" id="PRU01122"/>
    </source>
</evidence>
<feature type="region of interest" description="Disordered" evidence="4">
    <location>
        <begin position="811"/>
        <end position="839"/>
    </location>
</feature>
<protein>
    <recommendedName>
        <fullName evidence="2">endopeptidase La</fullName>
        <ecNumber evidence="2">3.4.21.53</ecNumber>
    </recommendedName>
</protein>
<gene>
    <name evidence="6" type="ordered locus">Daes_1699</name>
</gene>
<dbReference type="GO" id="GO:0004176">
    <property type="term" value="F:ATP-dependent peptidase activity"/>
    <property type="evidence" value="ECO:0007669"/>
    <property type="project" value="UniProtKB-UniRule"/>
</dbReference>
<name>E6VYE8_PSEA9</name>
<feature type="domain" description="Lon proteolytic" evidence="5">
    <location>
        <begin position="581"/>
        <end position="776"/>
    </location>
</feature>
<feature type="coiled-coil region" evidence="3">
    <location>
        <begin position="215"/>
        <end position="249"/>
    </location>
</feature>
<dbReference type="InterPro" id="IPR027065">
    <property type="entry name" value="Lon_Prtase"/>
</dbReference>
<dbReference type="AlphaFoldDB" id="E6VYE8"/>
<dbReference type="InterPro" id="IPR046843">
    <property type="entry name" value="LonB_AAA-LID"/>
</dbReference>
<comment type="catalytic activity">
    <reaction evidence="2">
        <text>Hydrolysis of proteins in presence of ATP.</text>
        <dbReference type="EC" id="3.4.21.53"/>
    </reaction>
</comment>
<dbReference type="Gene3D" id="1.10.8.60">
    <property type="match status" value="1"/>
</dbReference>
<dbReference type="PANTHER" id="PTHR10046">
    <property type="entry name" value="ATP DEPENDENT LON PROTEASE FAMILY MEMBER"/>
    <property type="match status" value="1"/>
</dbReference>
<dbReference type="OrthoDB" id="9758568at2"/>
<dbReference type="SUPFAM" id="SSF54211">
    <property type="entry name" value="Ribosomal protein S5 domain 2-like"/>
    <property type="match status" value="1"/>
</dbReference>
<dbReference type="GO" id="GO:0006508">
    <property type="term" value="P:proteolysis"/>
    <property type="evidence" value="ECO:0007669"/>
    <property type="project" value="UniProtKB-KW"/>
</dbReference>
<proteinExistence type="inferred from homology"/>
<dbReference type="GO" id="GO:0005524">
    <property type="term" value="F:ATP binding"/>
    <property type="evidence" value="ECO:0007669"/>
    <property type="project" value="InterPro"/>
</dbReference>
<evidence type="ECO:0000313" key="6">
    <source>
        <dbReference type="EMBL" id="ADU62711.1"/>
    </source>
</evidence>
<dbReference type="PRINTS" id="PR00830">
    <property type="entry name" value="ENDOLAPTASE"/>
</dbReference>
<dbReference type="Pfam" id="PF20436">
    <property type="entry name" value="LonB_AAA-LID"/>
    <property type="match status" value="1"/>
</dbReference>
<accession>E6VYE8</accession>
<dbReference type="PROSITE" id="PS51786">
    <property type="entry name" value="LON_PROTEOLYTIC"/>
    <property type="match status" value="1"/>
</dbReference>
<sequence length="839" mass="93571">MPRKNSSHEVPVDKLKWTLQPSQVTFATTDDLEPQTEIIGQKRGVEAFRFGMGMLKKGYNIFVTGQPGIGRLSTVKKLLREMKDKNHVPCDLCYVNNFKHPEAPILLRFTSGQGSHFKRDMQEFLDTVKREAPQLFESEEYIARKNQIAEAHEKKIISFYKAIEDQVKDTGLVVVRMQMGPIQRPDVVPLVDGEPKRMIELEEMVENKRFPREEFERLSAKRLELKEQIDQIVLELKELQNEVGKKHEEVDRLMFMALAQDFIKPLRERYDDTKVQAFLDSVLENMGDDLDSIKSLGSPPKQGPFPGMMLGGPPPEVVFHPYQVNLLVDNTDKLGPPVIVESYPTYRNLFGSIERVMDRNGGWHTDYTKIKAGSFVKANGGYLVINLMDAIFEPGVWQTLKRSLKTEQIEIETFDPYYFISATGLKPEPIDMQVKVVVLGSPYLYAMLRHYDEDVPKIFKVWADYESSMNLDDDTVMQVARFIRAEVDRSGLRPFDASGVAAVMEEAVRWAGRQEKISTAFPVMADLLSEADYFASLDSASVVGAAHVRGAVEAKVYRSNQVEERIQEMIDRGSLFVDTDGEVVGQVNGLAVYAMGDYMFGKPTRITTVTSLGKEGIINIEREADMSGPTHNKGMLILSGYLRSRFAQDKPLSLAASIAFEQSYGGIDGDSASSTELYALLSSLSGKPIRQYIAVTGSVNQYGEVQPIGGVNQKIEGFYLCCKHAGLTGRQGVMIPHANIRDLMLRDEVIEAVADGKFHIWAVSTIDEGIEILTGVKAGARAKNGEFPKGTINRLADDRLCTLADTLAAYGKKGESGSNGNGGKGSSKRPAKRTPPKMK</sequence>
<dbReference type="eggNOG" id="COG1067">
    <property type="taxonomic scope" value="Bacteria"/>
</dbReference>
<dbReference type="InterPro" id="IPR008269">
    <property type="entry name" value="Lon_proteolytic"/>
</dbReference>
<organism evidence="6 7">
    <name type="scientific">Pseudodesulfovibrio aespoeensis (strain ATCC 700646 / DSM 10631 / Aspo-2)</name>
    <name type="common">Desulfovibrio aespoeensis</name>
    <dbReference type="NCBI Taxonomy" id="643562"/>
    <lineage>
        <taxon>Bacteria</taxon>
        <taxon>Pseudomonadati</taxon>
        <taxon>Thermodesulfobacteriota</taxon>
        <taxon>Desulfovibrionia</taxon>
        <taxon>Desulfovibrionales</taxon>
        <taxon>Desulfovibrionaceae</taxon>
    </lineage>
</organism>
<dbReference type="Proteomes" id="UP000002191">
    <property type="component" value="Chromosome"/>
</dbReference>
<dbReference type="Pfam" id="PF05362">
    <property type="entry name" value="Lon_C"/>
    <property type="match status" value="1"/>
</dbReference>
<dbReference type="Gene3D" id="3.30.230.10">
    <property type="match status" value="1"/>
</dbReference>
<dbReference type="GO" id="GO:0004252">
    <property type="term" value="F:serine-type endopeptidase activity"/>
    <property type="evidence" value="ECO:0007669"/>
    <property type="project" value="UniProtKB-UniRule"/>
</dbReference>
<dbReference type="EMBL" id="CP002431">
    <property type="protein sequence ID" value="ADU62711.1"/>
    <property type="molecule type" value="Genomic_DNA"/>
</dbReference>
<dbReference type="InterPro" id="IPR027417">
    <property type="entry name" value="P-loop_NTPase"/>
</dbReference>
<keyword evidence="3" id="KW-0175">Coiled coil</keyword>
<dbReference type="EC" id="3.4.21.53" evidence="2"/>
<dbReference type="HOGENOM" id="CLU_014785_0_1_7"/>
<dbReference type="KEGG" id="das:Daes_1699"/>
<keyword evidence="1 2" id="KW-0645">Protease</keyword>
<comment type="similarity">
    <text evidence="2">Belongs to the peptidase S16 family.</text>
</comment>
<keyword evidence="2" id="KW-0378">Hydrolase</keyword>
<evidence type="ECO:0000256" key="4">
    <source>
        <dbReference type="SAM" id="MobiDB-lite"/>
    </source>
</evidence>
<dbReference type="RefSeq" id="WP_013514627.1">
    <property type="nucleotide sequence ID" value="NC_014844.1"/>
</dbReference>
<dbReference type="GO" id="GO:0030163">
    <property type="term" value="P:protein catabolic process"/>
    <property type="evidence" value="ECO:0007669"/>
    <property type="project" value="InterPro"/>
</dbReference>
<evidence type="ECO:0000256" key="1">
    <source>
        <dbReference type="ARBA" id="ARBA00022670"/>
    </source>
</evidence>
<dbReference type="InterPro" id="IPR041699">
    <property type="entry name" value="AAA_32"/>
</dbReference>
<dbReference type="InterPro" id="IPR046844">
    <property type="entry name" value="Lon-like_helical"/>
</dbReference>
<feature type="compositionally biased region" description="Basic residues" evidence="4">
    <location>
        <begin position="826"/>
        <end position="839"/>
    </location>
</feature>
<evidence type="ECO:0000313" key="7">
    <source>
        <dbReference type="Proteomes" id="UP000002191"/>
    </source>
</evidence>